<sequence length="114" mass="12815">MGLVESVLKKPTVNMDSVEAQFVRDAVANNKVTIFSKTYCPYCTMAKEPFRKLNVNALIIELDNRKDGNEIQSVLGEMTGARTVPRVFIDGKFIGGGTDIKRMYELGTLQKYFE</sequence>
<evidence type="ECO:0000256" key="4">
    <source>
        <dbReference type="ARBA" id="ARBA00037470"/>
    </source>
</evidence>
<accession>A0A6P8WJG1</accession>
<dbReference type="GO" id="GO:0015038">
    <property type="term" value="F:glutathione disulfide oxidoreductase activity"/>
    <property type="evidence" value="ECO:0007669"/>
    <property type="project" value="TreeGrafter"/>
</dbReference>
<dbReference type="RefSeq" id="XP_034103816.1">
    <property type="nucleotide sequence ID" value="XM_034247925.2"/>
</dbReference>
<dbReference type="GO" id="GO:0005737">
    <property type="term" value="C:cytoplasm"/>
    <property type="evidence" value="ECO:0007669"/>
    <property type="project" value="TreeGrafter"/>
</dbReference>
<dbReference type="InterPro" id="IPR014025">
    <property type="entry name" value="Glutaredoxin_subgr"/>
</dbReference>
<dbReference type="SUPFAM" id="SSF52833">
    <property type="entry name" value="Thioredoxin-like"/>
    <property type="match status" value="1"/>
</dbReference>
<dbReference type="Proteomes" id="UP000515160">
    <property type="component" value="Chromosome 3"/>
</dbReference>
<gene>
    <name evidence="9" type="primary">LOC117567740</name>
</gene>
<reference evidence="9" key="1">
    <citation type="submission" date="2025-08" db="UniProtKB">
        <authorList>
            <consortium name="RefSeq"/>
        </authorList>
    </citation>
    <scope>IDENTIFICATION</scope>
    <source>
        <strain evidence="9">15112-1751.03</strain>
        <tissue evidence="9">Whole Adult</tissue>
    </source>
</reference>
<comment type="function">
    <text evidence="4">Glutathione-dependent oxidoreductase that facilitates the maintenance of mitochondrial redox homeostasis upon induction of apoptosis by oxidative stress. Involved in response to hydrogen peroxide and regulation of apoptosis caused by oxidative stress. Acts as a very efficient catalyst of monothiol reactions because of its high affinity for protein glutathione-mixed disulfides. Can receive electrons not only from glutathione (GSH), but also from thioredoxin reductase supporting both monothiol and dithiol reactions. Efficiently catalyzes both glutathionylation and deglutathionylation of mitochondrial complex I, which in turn regulates the superoxide production by the complex. Overexpression decreases the susceptibility to apoptosis and prevents loss of cardiolipin and cytochrome c release.</text>
</comment>
<dbReference type="InterPro" id="IPR002109">
    <property type="entry name" value="Glutaredoxin"/>
</dbReference>
<evidence type="ECO:0000259" key="7">
    <source>
        <dbReference type="Pfam" id="PF00462"/>
    </source>
</evidence>
<dbReference type="PRINTS" id="PR00160">
    <property type="entry name" value="GLUTAREDOXIN"/>
</dbReference>
<evidence type="ECO:0000256" key="5">
    <source>
        <dbReference type="ARBA" id="ARBA00038558"/>
    </source>
</evidence>
<evidence type="ECO:0000256" key="1">
    <source>
        <dbReference type="ARBA" id="ARBA00007787"/>
    </source>
</evidence>
<evidence type="ECO:0000256" key="2">
    <source>
        <dbReference type="ARBA" id="ARBA00023206"/>
    </source>
</evidence>
<dbReference type="GO" id="GO:0034599">
    <property type="term" value="P:cellular response to oxidative stress"/>
    <property type="evidence" value="ECO:0007669"/>
    <property type="project" value="TreeGrafter"/>
</dbReference>
<dbReference type="CDD" id="cd03419">
    <property type="entry name" value="GRX_GRXh_1_2_like"/>
    <property type="match status" value="1"/>
</dbReference>
<evidence type="ECO:0000313" key="8">
    <source>
        <dbReference type="Proteomes" id="UP000515160"/>
    </source>
</evidence>
<dbReference type="PANTHER" id="PTHR45694">
    <property type="entry name" value="GLUTAREDOXIN 2"/>
    <property type="match status" value="1"/>
</dbReference>
<dbReference type="PANTHER" id="PTHR45694:SF5">
    <property type="entry name" value="GLUTAREDOXIN 2"/>
    <property type="match status" value="1"/>
</dbReference>
<evidence type="ECO:0000256" key="3">
    <source>
        <dbReference type="ARBA" id="ARBA00023284"/>
    </source>
</evidence>
<evidence type="ECO:0000313" key="9">
    <source>
        <dbReference type="RefSeq" id="XP_034103816.1"/>
    </source>
</evidence>
<dbReference type="InterPro" id="IPR011899">
    <property type="entry name" value="Glutaredoxin_euk/vir"/>
</dbReference>
<dbReference type="FunFam" id="3.40.30.10:FF:000026">
    <property type="entry name" value="Glutaredoxin 2"/>
    <property type="match status" value="1"/>
</dbReference>
<dbReference type="InterPro" id="IPR036249">
    <property type="entry name" value="Thioredoxin-like_sf"/>
</dbReference>
<keyword evidence="8" id="KW-1185">Reference proteome</keyword>
<comment type="similarity">
    <text evidence="1">Belongs to the glutaredoxin family.</text>
</comment>
<protein>
    <recommendedName>
        <fullName evidence="6">Glutaredoxin-2, mitochondrial</fullName>
    </recommendedName>
</protein>
<organism evidence="8 9">
    <name type="scientific">Drosophila albomicans</name>
    <name type="common">Fruit fly</name>
    <dbReference type="NCBI Taxonomy" id="7291"/>
    <lineage>
        <taxon>Eukaryota</taxon>
        <taxon>Metazoa</taxon>
        <taxon>Ecdysozoa</taxon>
        <taxon>Arthropoda</taxon>
        <taxon>Hexapoda</taxon>
        <taxon>Insecta</taxon>
        <taxon>Pterygota</taxon>
        <taxon>Neoptera</taxon>
        <taxon>Endopterygota</taxon>
        <taxon>Diptera</taxon>
        <taxon>Brachycera</taxon>
        <taxon>Muscomorpha</taxon>
        <taxon>Ephydroidea</taxon>
        <taxon>Drosophilidae</taxon>
        <taxon>Drosophila</taxon>
    </lineage>
</organism>
<dbReference type="AlphaFoldDB" id="A0A6P8WJG1"/>
<dbReference type="OrthoDB" id="418495at2759"/>
<dbReference type="NCBIfam" id="TIGR02180">
    <property type="entry name" value="GRX_euk"/>
    <property type="match status" value="1"/>
</dbReference>
<comment type="subunit">
    <text evidence="5">Monomer; active form. Homodimer; inactive form. The homodimer is probably linked by 1 2Fe-2S cluster.</text>
</comment>
<dbReference type="Pfam" id="PF00462">
    <property type="entry name" value="Glutaredoxin"/>
    <property type="match status" value="1"/>
</dbReference>
<evidence type="ECO:0000256" key="6">
    <source>
        <dbReference type="ARBA" id="ARBA00039819"/>
    </source>
</evidence>
<feature type="domain" description="Glutaredoxin" evidence="7">
    <location>
        <begin position="32"/>
        <end position="94"/>
    </location>
</feature>
<dbReference type="GeneID" id="117567740"/>
<name>A0A6P8WJG1_DROAB</name>
<proteinExistence type="inferred from homology"/>
<dbReference type="PROSITE" id="PS51354">
    <property type="entry name" value="GLUTAREDOXIN_2"/>
    <property type="match status" value="1"/>
</dbReference>
<keyword evidence="3" id="KW-0676">Redox-active center</keyword>
<keyword evidence="2" id="KW-0318">Glutathionylation</keyword>
<dbReference type="Gene3D" id="3.40.30.10">
    <property type="entry name" value="Glutaredoxin"/>
    <property type="match status" value="1"/>
</dbReference>